<feature type="signal peptide" evidence="1">
    <location>
        <begin position="1"/>
        <end position="20"/>
    </location>
</feature>
<dbReference type="STRING" id="471704.A0A151J752"/>
<keyword evidence="1" id="KW-0732">Signal</keyword>
<dbReference type="Pfam" id="PF24664">
    <property type="entry name" value="Monjiviricetes_fusion"/>
    <property type="match status" value="2"/>
</dbReference>
<evidence type="ECO:0000313" key="3">
    <source>
        <dbReference type="Proteomes" id="UP000078492"/>
    </source>
</evidence>
<reference evidence="2 3" key="1">
    <citation type="submission" date="2015-09" db="EMBL/GenBank/DDBJ databases">
        <title>Trachymyrmex cornetzi WGS genome.</title>
        <authorList>
            <person name="Nygaard S."/>
            <person name="Hu H."/>
            <person name="Boomsma J."/>
            <person name="Zhang G."/>
        </authorList>
    </citation>
    <scope>NUCLEOTIDE SEQUENCE [LARGE SCALE GENOMIC DNA]</scope>
    <source>
        <strain evidence="2">Tcor2-1</strain>
        <tissue evidence="2">Whole body</tissue>
    </source>
</reference>
<dbReference type="Proteomes" id="UP000078492">
    <property type="component" value="Unassembled WGS sequence"/>
</dbReference>
<keyword evidence="3" id="KW-1185">Reference proteome</keyword>
<sequence length="265" mass="30290">MIGRITTIILLISWTQRTYGIIGYDCGSPLANITTMSLLNIEECDIPPQRVNKTLKYIQLVQINEFKSVKVTQCKVEIDRTIKKCGMFSHTMDVHNGKYSYIQETSREACERMHIMGYLQMGHIHITGLKPNQSDSRAATLDDTGVQPQIVYTLNRDDDLETLRDHIMTRIIKLILDTIVHGYALHTVYGWSVFLIGAIWDSLTNLLIQLRRERHTNKNIVASAPTEPESKGIKYFEVRDDTRTESSYPLLPPKEASTYTLELKG</sequence>
<name>A0A151J752_9HYME</name>
<organism evidence="2 3">
    <name type="scientific">Trachymyrmex cornetzi</name>
    <dbReference type="NCBI Taxonomy" id="471704"/>
    <lineage>
        <taxon>Eukaryota</taxon>
        <taxon>Metazoa</taxon>
        <taxon>Ecdysozoa</taxon>
        <taxon>Arthropoda</taxon>
        <taxon>Hexapoda</taxon>
        <taxon>Insecta</taxon>
        <taxon>Pterygota</taxon>
        <taxon>Neoptera</taxon>
        <taxon>Endopterygota</taxon>
        <taxon>Hymenoptera</taxon>
        <taxon>Apocrita</taxon>
        <taxon>Aculeata</taxon>
        <taxon>Formicoidea</taxon>
        <taxon>Formicidae</taxon>
        <taxon>Myrmicinae</taxon>
        <taxon>Trachymyrmex</taxon>
    </lineage>
</organism>
<proteinExistence type="predicted"/>
<dbReference type="EMBL" id="KQ979753">
    <property type="protein sequence ID" value="KYN19313.1"/>
    <property type="molecule type" value="Genomic_DNA"/>
</dbReference>
<feature type="chain" id="PRO_5007582517" evidence="1">
    <location>
        <begin position="21"/>
        <end position="265"/>
    </location>
</feature>
<dbReference type="AlphaFoldDB" id="A0A151J752"/>
<accession>A0A151J752</accession>
<gene>
    <name evidence="2" type="ORF">ALC57_08340</name>
</gene>
<evidence type="ECO:0000313" key="2">
    <source>
        <dbReference type="EMBL" id="KYN19313.1"/>
    </source>
</evidence>
<protein>
    <submittedName>
        <fullName evidence="2">Uncharacterized protein</fullName>
    </submittedName>
</protein>
<evidence type="ECO:0000256" key="1">
    <source>
        <dbReference type="SAM" id="SignalP"/>
    </source>
</evidence>